<keyword evidence="5" id="KW-0732">Signal</keyword>
<dbReference type="InterPro" id="IPR012997">
    <property type="entry name" value="RplA"/>
</dbReference>
<evidence type="ECO:0000256" key="2">
    <source>
        <dbReference type="ARBA" id="ARBA00023316"/>
    </source>
</evidence>
<feature type="chain" id="PRO_5022276230" description="Probable endolytic peptidoglycan transglycosylase RlpA" evidence="5">
    <location>
        <begin position="21"/>
        <end position="121"/>
    </location>
</feature>
<dbReference type="NCBIfam" id="TIGR00413">
    <property type="entry name" value="rlpA"/>
    <property type="match status" value="1"/>
</dbReference>
<dbReference type="PROSITE" id="PS51257">
    <property type="entry name" value="PROKAR_LIPOPROTEIN"/>
    <property type="match status" value="1"/>
</dbReference>
<organism evidence="7 8">
    <name type="scientific">Echinicola soli</name>
    <dbReference type="NCBI Taxonomy" id="2591634"/>
    <lineage>
        <taxon>Bacteria</taxon>
        <taxon>Pseudomonadati</taxon>
        <taxon>Bacteroidota</taxon>
        <taxon>Cytophagia</taxon>
        <taxon>Cytophagales</taxon>
        <taxon>Cyclobacteriaceae</taxon>
        <taxon>Echinicola</taxon>
    </lineage>
</organism>
<evidence type="ECO:0000313" key="8">
    <source>
        <dbReference type="Proteomes" id="UP000316614"/>
    </source>
</evidence>
<dbReference type="SUPFAM" id="SSF50685">
    <property type="entry name" value="Barwin-like endoglucanases"/>
    <property type="match status" value="1"/>
</dbReference>
<dbReference type="HAMAP" id="MF_02071">
    <property type="entry name" value="RlpA"/>
    <property type="match status" value="1"/>
</dbReference>
<reference evidence="7 8" key="1">
    <citation type="submission" date="2019-06" db="EMBL/GenBank/DDBJ databases">
        <title>Echinicola alkalisoli sp. nov. isolated from saline soil.</title>
        <authorList>
            <person name="Sun J.-Q."/>
            <person name="Xu L."/>
        </authorList>
    </citation>
    <scope>NUCLEOTIDE SEQUENCE [LARGE SCALE GENOMIC DNA]</scope>
    <source>
        <strain evidence="7 8">LN3S3</strain>
    </source>
</reference>
<dbReference type="GO" id="GO:0005886">
    <property type="term" value="C:plasma membrane"/>
    <property type="evidence" value="ECO:0007669"/>
    <property type="project" value="UniProtKB-SubCell"/>
</dbReference>
<dbReference type="AlphaFoldDB" id="A0A514CDC1"/>
<comment type="subcellular location">
    <subcellularLocation>
        <location evidence="3">Cell membrane</location>
        <topology evidence="3">Lipid-anchor</topology>
    </subcellularLocation>
</comment>
<accession>A0A514CDC1</accession>
<sequence>MKKHLFVGLVIVFLMSACSASRKTTSSRIEKGQASYYADKFIGRKTASGERYQAGKMTAAHRSLPFGTVVKVKNLRNGKTVKVRINDRGPFVRGRIIDVSKKAARQLDMIRSGVVPVEVRY</sequence>
<dbReference type="EMBL" id="CP041253">
    <property type="protein sequence ID" value="QDH77816.1"/>
    <property type="molecule type" value="Genomic_DNA"/>
</dbReference>
<dbReference type="Gene3D" id="2.40.40.10">
    <property type="entry name" value="RlpA-like domain"/>
    <property type="match status" value="1"/>
</dbReference>
<dbReference type="PANTHER" id="PTHR34183:SF8">
    <property type="entry name" value="ENDOLYTIC PEPTIDOGLYCAN TRANSGLYCOSYLASE RLPA-RELATED"/>
    <property type="match status" value="1"/>
</dbReference>
<dbReference type="InterPro" id="IPR009009">
    <property type="entry name" value="RlpA-like_DPBB"/>
</dbReference>
<keyword evidence="3" id="KW-0472">Membrane</keyword>
<keyword evidence="1 3" id="KW-0456">Lyase</keyword>
<keyword evidence="2 3" id="KW-0961">Cell wall biogenesis/degradation</keyword>
<evidence type="ECO:0000259" key="6">
    <source>
        <dbReference type="Pfam" id="PF03330"/>
    </source>
</evidence>
<gene>
    <name evidence="3" type="primary">rlpA</name>
    <name evidence="7" type="ORF">FKX85_01640</name>
</gene>
<keyword evidence="8" id="KW-1185">Reference proteome</keyword>
<keyword evidence="3" id="KW-0449">Lipoprotein</keyword>
<proteinExistence type="inferred from homology"/>
<dbReference type="RefSeq" id="WP_141613080.1">
    <property type="nucleotide sequence ID" value="NZ_CP041253.1"/>
</dbReference>
<dbReference type="Proteomes" id="UP000316614">
    <property type="component" value="Chromosome"/>
</dbReference>
<name>A0A514CDC1_9BACT</name>
<evidence type="ECO:0000256" key="4">
    <source>
        <dbReference type="RuleBase" id="RU003495"/>
    </source>
</evidence>
<evidence type="ECO:0000256" key="3">
    <source>
        <dbReference type="HAMAP-Rule" id="MF_02071"/>
    </source>
</evidence>
<protein>
    <recommendedName>
        <fullName evidence="3">Probable endolytic peptidoglycan transglycosylase RlpA</fullName>
        <ecNumber evidence="3">4.2.2.-</ecNumber>
    </recommendedName>
</protein>
<dbReference type="EC" id="4.2.2.-" evidence="3"/>
<dbReference type="CDD" id="cd22268">
    <property type="entry name" value="DPBB_RlpA-like"/>
    <property type="match status" value="1"/>
</dbReference>
<comment type="similarity">
    <text evidence="3 4">Belongs to the RlpA family.</text>
</comment>
<dbReference type="KEGG" id="echi:FKX85_01640"/>
<dbReference type="InterPro" id="IPR036908">
    <property type="entry name" value="RlpA-like_sf"/>
</dbReference>
<dbReference type="GO" id="GO:0008932">
    <property type="term" value="F:lytic endotransglycosylase activity"/>
    <property type="evidence" value="ECO:0007669"/>
    <property type="project" value="UniProtKB-UniRule"/>
</dbReference>
<comment type="function">
    <text evidence="3">Lytic transglycosylase with a strong preference for naked glycan strands that lack stem peptides.</text>
</comment>
<dbReference type="OrthoDB" id="9779128at2"/>
<evidence type="ECO:0000256" key="5">
    <source>
        <dbReference type="SAM" id="SignalP"/>
    </source>
</evidence>
<keyword evidence="3" id="KW-0564">Palmitate</keyword>
<feature type="signal peptide" evidence="5">
    <location>
        <begin position="1"/>
        <end position="20"/>
    </location>
</feature>
<dbReference type="Pfam" id="PF03330">
    <property type="entry name" value="DPBB_1"/>
    <property type="match status" value="1"/>
</dbReference>
<dbReference type="InterPro" id="IPR034718">
    <property type="entry name" value="RlpA"/>
</dbReference>
<evidence type="ECO:0000313" key="7">
    <source>
        <dbReference type="EMBL" id="QDH77816.1"/>
    </source>
</evidence>
<evidence type="ECO:0000256" key="1">
    <source>
        <dbReference type="ARBA" id="ARBA00023239"/>
    </source>
</evidence>
<keyword evidence="3" id="KW-1003">Cell membrane</keyword>
<dbReference type="GO" id="GO:0000270">
    <property type="term" value="P:peptidoglycan metabolic process"/>
    <property type="evidence" value="ECO:0007669"/>
    <property type="project" value="UniProtKB-UniRule"/>
</dbReference>
<dbReference type="GO" id="GO:0071555">
    <property type="term" value="P:cell wall organization"/>
    <property type="evidence" value="ECO:0007669"/>
    <property type="project" value="UniProtKB-KW"/>
</dbReference>
<dbReference type="PANTHER" id="PTHR34183">
    <property type="entry name" value="ENDOLYTIC PEPTIDOGLYCAN TRANSGLYCOSYLASE RLPA"/>
    <property type="match status" value="1"/>
</dbReference>
<feature type="domain" description="RlpA-like protein double-psi beta-barrel" evidence="6">
    <location>
        <begin position="30"/>
        <end position="119"/>
    </location>
</feature>